<dbReference type="EMBL" id="JAHDYS010000008">
    <property type="protein sequence ID" value="MBT1072177.1"/>
    <property type="molecule type" value="Genomic_DNA"/>
</dbReference>
<feature type="domain" description="BON" evidence="2">
    <location>
        <begin position="40"/>
        <end position="108"/>
    </location>
</feature>
<evidence type="ECO:0000259" key="2">
    <source>
        <dbReference type="PROSITE" id="PS50914"/>
    </source>
</evidence>
<dbReference type="SMART" id="SM00749">
    <property type="entry name" value="BON"/>
    <property type="match status" value="1"/>
</dbReference>
<dbReference type="PROSITE" id="PS50914">
    <property type="entry name" value="BON"/>
    <property type="match status" value="1"/>
</dbReference>
<keyword evidence="1" id="KW-0732">Signal</keyword>
<dbReference type="RefSeq" id="WP_214298774.1">
    <property type="nucleotide sequence ID" value="NZ_JAHDYS010000008.1"/>
</dbReference>
<evidence type="ECO:0000313" key="4">
    <source>
        <dbReference type="Proteomes" id="UP000784128"/>
    </source>
</evidence>
<dbReference type="Proteomes" id="UP000784128">
    <property type="component" value="Unassembled WGS sequence"/>
</dbReference>
<dbReference type="Gene3D" id="3.30.1340.30">
    <property type="match status" value="1"/>
</dbReference>
<reference evidence="3 4" key="1">
    <citation type="submission" date="2021-05" db="EMBL/GenBank/DDBJ databases">
        <title>The draft genome of Geobacter chapellei DSM 13688.</title>
        <authorList>
            <person name="Xu Z."/>
            <person name="Masuda Y."/>
            <person name="Itoh H."/>
            <person name="Senoo K."/>
        </authorList>
    </citation>
    <scope>NUCLEOTIDE SEQUENCE [LARGE SCALE GENOMIC DNA]</scope>
    <source>
        <strain evidence="3 4">DSM 13688</strain>
    </source>
</reference>
<protein>
    <submittedName>
        <fullName evidence="3">BON domain-containing protein</fullName>
    </submittedName>
</protein>
<proteinExistence type="predicted"/>
<dbReference type="PANTHER" id="PTHR34606:SF15">
    <property type="entry name" value="BON DOMAIN-CONTAINING PROTEIN"/>
    <property type="match status" value="1"/>
</dbReference>
<sequence length="110" mass="11704">MKTKSSIAMILTAAALMIPGLPLHAADDHYSDKTMGEKTDDAMITSKVKMELMGNSGTSAMRTEVDTNNGVVTLSGTAKSTAEKELATQIAKKVKGVTKVNNRMTVQSEK</sequence>
<feature type="signal peptide" evidence="1">
    <location>
        <begin position="1"/>
        <end position="25"/>
    </location>
</feature>
<comment type="caution">
    <text evidence="3">The sequence shown here is derived from an EMBL/GenBank/DDBJ whole genome shotgun (WGS) entry which is preliminary data.</text>
</comment>
<evidence type="ECO:0000256" key="1">
    <source>
        <dbReference type="SAM" id="SignalP"/>
    </source>
</evidence>
<dbReference type="InterPro" id="IPR051686">
    <property type="entry name" value="Lipoprotein_DolP"/>
</dbReference>
<organism evidence="3 4">
    <name type="scientific">Pelotalea chapellei</name>
    <dbReference type="NCBI Taxonomy" id="44671"/>
    <lineage>
        <taxon>Bacteria</taxon>
        <taxon>Pseudomonadati</taxon>
        <taxon>Thermodesulfobacteriota</taxon>
        <taxon>Desulfuromonadia</taxon>
        <taxon>Geobacterales</taxon>
        <taxon>Geobacteraceae</taxon>
        <taxon>Pelotalea</taxon>
    </lineage>
</organism>
<feature type="chain" id="PRO_5046700386" evidence="1">
    <location>
        <begin position="26"/>
        <end position="110"/>
    </location>
</feature>
<dbReference type="Pfam" id="PF04972">
    <property type="entry name" value="BON"/>
    <property type="match status" value="1"/>
</dbReference>
<accession>A0ABS5U931</accession>
<gene>
    <name evidence="3" type="ORF">KJB30_10305</name>
</gene>
<keyword evidence="4" id="KW-1185">Reference proteome</keyword>
<dbReference type="InterPro" id="IPR007055">
    <property type="entry name" value="BON_dom"/>
</dbReference>
<name>A0ABS5U931_9BACT</name>
<dbReference type="PANTHER" id="PTHR34606">
    <property type="entry name" value="BON DOMAIN-CONTAINING PROTEIN"/>
    <property type="match status" value="1"/>
</dbReference>
<dbReference type="InterPro" id="IPR014004">
    <property type="entry name" value="Transpt-assoc_nodulatn_dom_bac"/>
</dbReference>
<evidence type="ECO:0000313" key="3">
    <source>
        <dbReference type="EMBL" id="MBT1072177.1"/>
    </source>
</evidence>